<keyword evidence="5" id="KW-1185">Reference proteome</keyword>
<organism evidence="4 5">
    <name type="scientific">Penicillium argentinense</name>
    <dbReference type="NCBI Taxonomy" id="1131581"/>
    <lineage>
        <taxon>Eukaryota</taxon>
        <taxon>Fungi</taxon>
        <taxon>Dikarya</taxon>
        <taxon>Ascomycota</taxon>
        <taxon>Pezizomycotina</taxon>
        <taxon>Eurotiomycetes</taxon>
        <taxon>Eurotiomycetidae</taxon>
        <taxon>Eurotiales</taxon>
        <taxon>Aspergillaceae</taxon>
        <taxon>Penicillium</taxon>
    </lineage>
</organism>
<evidence type="ECO:0000313" key="4">
    <source>
        <dbReference type="EMBL" id="KAJ5099368.1"/>
    </source>
</evidence>
<dbReference type="InterPro" id="IPR036380">
    <property type="entry name" value="Isochorismatase-like_sf"/>
</dbReference>
<dbReference type="SUPFAM" id="SSF52499">
    <property type="entry name" value="Isochorismatase-like hydrolases"/>
    <property type="match status" value="1"/>
</dbReference>
<dbReference type="PANTHER" id="PTHR43540:SF1">
    <property type="entry name" value="ISOCHORISMATASE HYDROLASE"/>
    <property type="match status" value="1"/>
</dbReference>
<comment type="similarity">
    <text evidence="1">Belongs to the isochorismatase family.</text>
</comment>
<dbReference type="Gene3D" id="3.40.50.850">
    <property type="entry name" value="Isochorismatase-like"/>
    <property type="match status" value="1"/>
</dbReference>
<protein>
    <recommendedName>
        <fullName evidence="3">Isochorismatase-like domain-containing protein</fullName>
    </recommendedName>
</protein>
<dbReference type="EMBL" id="JAPQKI010000005">
    <property type="protein sequence ID" value="KAJ5099368.1"/>
    <property type="molecule type" value="Genomic_DNA"/>
</dbReference>
<dbReference type="RefSeq" id="XP_056475022.1">
    <property type="nucleotide sequence ID" value="XM_056618863.1"/>
</dbReference>
<name>A0A9W9FFN9_9EURO</name>
<feature type="domain" description="Isochorismatase-like" evidence="3">
    <location>
        <begin position="11"/>
        <end position="220"/>
    </location>
</feature>
<comment type="caution">
    <text evidence="4">The sequence shown here is derived from an EMBL/GenBank/DDBJ whole genome shotgun (WGS) entry which is preliminary data.</text>
</comment>
<dbReference type="AlphaFoldDB" id="A0A9W9FFN9"/>
<reference evidence="4" key="1">
    <citation type="submission" date="2022-11" db="EMBL/GenBank/DDBJ databases">
        <authorList>
            <person name="Petersen C."/>
        </authorList>
    </citation>
    <scope>NUCLEOTIDE SEQUENCE</scope>
    <source>
        <strain evidence="4">IBT 30761</strain>
    </source>
</reference>
<dbReference type="InterPro" id="IPR050272">
    <property type="entry name" value="Isochorismatase-like_hydrls"/>
</dbReference>
<evidence type="ECO:0000259" key="3">
    <source>
        <dbReference type="Pfam" id="PF00857"/>
    </source>
</evidence>
<proteinExistence type="inferred from homology"/>
<dbReference type="GO" id="GO:0016787">
    <property type="term" value="F:hydrolase activity"/>
    <property type="evidence" value="ECO:0007669"/>
    <property type="project" value="UniProtKB-KW"/>
</dbReference>
<reference evidence="4" key="2">
    <citation type="journal article" date="2023" name="IMA Fungus">
        <title>Comparative genomic study of the Penicillium genus elucidates a diverse pangenome and 15 lateral gene transfer events.</title>
        <authorList>
            <person name="Petersen C."/>
            <person name="Sorensen T."/>
            <person name="Nielsen M.R."/>
            <person name="Sondergaard T.E."/>
            <person name="Sorensen J.L."/>
            <person name="Fitzpatrick D.A."/>
            <person name="Frisvad J.C."/>
            <person name="Nielsen K.L."/>
        </authorList>
    </citation>
    <scope>NUCLEOTIDE SEQUENCE</scope>
    <source>
        <strain evidence="4">IBT 30761</strain>
    </source>
</reference>
<dbReference type="OrthoDB" id="245563at2759"/>
<evidence type="ECO:0000313" key="5">
    <source>
        <dbReference type="Proteomes" id="UP001149074"/>
    </source>
</evidence>
<evidence type="ECO:0000256" key="2">
    <source>
        <dbReference type="ARBA" id="ARBA00022801"/>
    </source>
</evidence>
<sequence>MTGPLDLSHPTALLLIDNQSGFSDPATQSHWGNSRSNPLYEVNIQALLSAFRAAREVSQIPLEVIHIFHSSVTPGSPLHPAHPGRGIRPLDFAVPASDGSEPVFWKTVNSSFIGTKLEAHLRERGFRQIIVAGLTTDHCVSTTVRMAANLGVVDRDVDQGPVLIGEDGSHVEDVRVDKGRIVLVADATATFGKGGFDAETVHRVSVASLEGEFADVIGAEEVVKALRRVYN</sequence>
<dbReference type="InterPro" id="IPR000868">
    <property type="entry name" value="Isochorismatase-like_dom"/>
</dbReference>
<keyword evidence="2" id="KW-0378">Hydrolase</keyword>
<dbReference type="PANTHER" id="PTHR43540">
    <property type="entry name" value="PEROXYUREIDOACRYLATE/UREIDOACRYLATE AMIDOHYDROLASE-RELATED"/>
    <property type="match status" value="1"/>
</dbReference>
<evidence type="ECO:0000256" key="1">
    <source>
        <dbReference type="ARBA" id="ARBA00006336"/>
    </source>
</evidence>
<dbReference type="Pfam" id="PF00857">
    <property type="entry name" value="Isochorismatase"/>
    <property type="match status" value="1"/>
</dbReference>
<accession>A0A9W9FFN9</accession>
<gene>
    <name evidence="4" type="ORF">N7532_006369</name>
</gene>
<dbReference type="GeneID" id="81357842"/>
<dbReference type="Proteomes" id="UP001149074">
    <property type="component" value="Unassembled WGS sequence"/>
</dbReference>